<keyword evidence="9" id="KW-0175">Coiled coil</keyword>
<name>A0A9N9B460_9GLOM</name>
<evidence type="ECO:0000256" key="9">
    <source>
        <dbReference type="SAM" id="Coils"/>
    </source>
</evidence>
<dbReference type="PANTHER" id="PTHR13381:SF0">
    <property type="entry name" value="MEDIATOR OF RNA POLYMERASE II TRANSCRIPTION SUBUNIT 21"/>
    <property type="match status" value="1"/>
</dbReference>
<feature type="coiled-coil region" evidence="9">
    <location>
        <begin position="91"/>
        <end position="118"/>
    </location>
</feature>
<reference evidence="10" key="1">
    <citation type="submission" date="2021-06" db="EMBL/GenBank/DDBJ databases">
        <authorList>
            <person name="Kallberg Y."/>
            <person name="Tangrot J."/>
            <person name="Rosling A."/>
        </authorList>
    </citation>
    <scope>NUCLEOTIDE SEQUENCE</scope>
    <source>
        <strain evidence="10">UK204</strain>
    </source>
</reference>
<comment type="subunit">
    <text evidence="8">Component of the Mediator complex.</text>
</comment>
<keyword evidence="4 8" id="KW-0805">Transcription regulation</keyword>
<dbReference type="GO" id="GO:0003712">
    <property type="term" value="F:transcription coregulator activity"/>
    <property type="evidence" value="ECO:0007669"/>
    <property type="project" value="TreeGrafter"/>
</dbReference>
<keyword evidence="11" id="KW-1185">Reference proteome</keyword>
<evidence type="ECO:0000256" key="5">
    <source>
        <dbReference type="ARBA" id="ARBA00023159"/>
    </source>
</evidence>
<dbReference type="SUPFAM" id="SSF140718">
    <property type="entry name" value="Mediator hinge subcomplex-like"/>
    <property type="match status" value="1"/>
</dbReference>
<dbReference type="Pfam" id="PF11221">
    <property type="entry name" value="Med21"/>
    <property type="match status" value="1"/>
</dbReference>
<accession>A0A9N9B460</accession>
<dbReference type="AlphaFoldDB" id="A0A9N9B460"/>
<organism evidence="10 11">
    <name type="scientific">Funneliformis caledonium</name>
    <dbReference type="NCBI Taxonomy" id="1117310"/>
    <lineage>
        <taxon>Eukaryota</taxon>
        <taxon>Fungi</taxon>
        <taxon>Fungi incertae sedis</taxon>
        <taxon>Mucoromycota</taxon>
        <taxon>Glomeromycotina</taxon>
        <taxon>Glomeromycetes</taxon>
        <taxon>Glomerales</taxon>
        <taxon>Glomeraceae</taxon>
        <taxon>Funneliformis</taxon>
    </lineage>
</organism>
<dbReference type="Gene3D" id="6.10.280.10">
    <property type="entry name" value="Mediator complex, subunit Med21"/>
    <property type="match status" value="1"/>
</dbReference>
<evidence type="ECO:0000256" key="4">
    <source>
        <dbReference type="ARBA" id="ARBA00023015"/>
    </source>
</evidence>
<dbReference type="InterPro" id="IPR037212">
    <property type="entry name" value="Med7/Med21-like"/>
</dbReference>
<comment type="similarity">
    <text evidence="2 8">Belongs to the Mediator complex subunit 21 family.</text>
</comment>
<protein>
    <recommendedName>
        <fullName evidence="3 8">Mediator of RNA polymerase II transcription subunit 21</fullName>
    </recommendedName>
</protein>
<comment type="caution">
    <text evidence="10">The sequence shown here is derived from an EMBL/GenBank/DDBJ whole genome shotgun (WGS) entry which is preliminary data.</text>
</comment>
<keyword evidence="6 8" id="KW-0804">Transcription</keyword>
<evidence type="ECO:0000313" key="10">
    <source>
        <dbReference type="EMBL" id="CAG8552752.1"/>
    </source>
</evidence>
<evidence type="ECO:0000256" key="6">
    <source>
        <dbReference type="ARBA" id="ARBA00023163"/>
    </source>
</evidence>
<evidence type="ECO:0000313" key="11">
    <source>
        <dbReference type="Proteomes" id="UP000789570"/>
    </source>
</evidence>
<proteinExistence type="inferred from homology"/>
<dbReference type="Proteomes" id="UP000789570">
    <property type="component" value="Unassembled WGS sequence"/>
</dbReference>
<dbReference type="GO" id="GO:0006357">
    <property type="term" value="P:regulation of transcription by RNA polymerase II"/>
    <property type="evidence" value="ECO:0007669"/>
    <property type="project" value="TreeGrafter"/>
</dbReference>
<dbReference type="InterPro" id="IPR021384">
    <property type="entry name" value="Mediator_Med21"/>
</dbReference>
<comment type="subcellular location">
    <subcellularLocation>
        <location evidence="1 8">Nucleus</location>
    </subcellularLocation>
</comment>
<evidence type="ECO:0000256" key="2">
    <source>
        <dbReference type="ARBA" id="ARBA00005770"/>
    </source>
</evidence>
<dbReference type="GO" id="GO:0016592">
    <property type="term" value="C:mediator complex"/>
    <property type="evidence" value="ECO:0007669"/>
    <property type="project" value="UniProtKB-UniRule"/>
</dbReference>
<dbReference type="OrthoDB" id="526653at2759"/>
<comment type="function">
    <text evidence="8">Component of the Mediator complex, a coactivator involved in the regulated transcription of nearly all RNA polymerase II-dependent genes. Mediator functions as a bridge to convey information from gene-specific regulatory proteins to the basal RNA polymerase II transcription machinery. Mediator is recruited to promoters by direct interactions with regulatory proteins and serves as a scaffold for the assembly of a functional preinitiation complex with RNA polymerase II and the general transcription factors.</text>
</comment>
<evidence type="ECO:0000256" key="8">
    <source>
        <dbReference type="RuleBase" id="RU366036"/>
    </source>
</evidence>
<keyword evidence="7 8" id="KW-0539">Nucleus</keyword>
<evidence type="ECO:0000256" key="7">
    <source>
        <dbReference type="ARBA" id="ARBA00023242"/>
    </source>
</evidence>
<keyword evidence="5 8" id="KW-0010">Activator</keyword>
<dbReference type="PANTHER" id="PTHR13381">
    <property type="entry name" value="RNA POLYMERASE II HOLOENZYME COMPONENT SRB7"/>
    <property type="match status" value="1"/>
</dbReference>
<gene>
    <name evidence="10" type="ORF">FCALED_LOCUS6201</name>
</gene>
<dbReference type="EMBL" id="CAJVPQ010001432">
    <property type="protein sequence ID" value="CAG8552752.1"/>
    <property type="molecule type" value="Genomic_DNA"/>
</dbReference>
<sequence length="140" mass="16363">MQNPLPYDKEETLEEATSMNMDRLTQLQDAIDELARMFANSVEYLNRAQVHVDQDPGKFRESQRELVQDIVKKSKQIELLIEKLPGMQNSEQEQIDMIKELNKEMHEANLEYLKASLKKQIMETIGILCRDQSTAYNTEE</sequence>
<evidence type="ECO:0000256" key="3">
    <source>
        <dbReference type="ARBA" id="ARBA00019691"/>
    </source>
</evidence>
<evidence type="ECO:0000256" key="1">
    <source>
        <dbReference type="ARBA" id="ARBA00004123"/>
    </source>
</evidence>